<organism evidence="2 3">
    <name type="scientific">Antrihabitans spumae</name>
    <dbReference type="NCBI Taxonomy" id="3373370"/>
    <lineage>
        <taxon>Bacteria</taxon>
        <taxon>Bacillati</taxon>
        <taxon>Actinomycetota</taxon>
        <taxon>Actinomycetes</taxon>
        <taxon>Mycobacteriales</taxon>
        <taxon>Nocardiaceae</taxon>
        <taxon>Antrihabitans</taxon>
    </lineage>
</organism>
<evidence type="ECO:0000256" key="1">
    <source>
        <dbReference type="SAM" id="MobiDB-lite"/>
    </source>
</evidence>
<feature type="compositionally biased region" description="Polar residues" evidence="1">
    <location>
        <begin position="330"/>
        <end position="342"/>
    </location>
</feature>
<dbReference type="Proteomes" id="UP001609175">
    <property type="component" value="Unassembled WGS sequence"/>
</dbReference>
<gene>
    <name evidence="2" type="ORF">ACHIPZ_25665</name>
</gene>
<dbReference type="Pfam" id="PF13242">
    <property type="entry name" value="Hydrolase_like"/>
    <property type="match status" value="1"/>
</dbReference>
<dbReference type="Pfam" id="PF13344">
    <property type="entry name" value="Hydrolase_6"/>
    <property type="match status" value="1"/>
</dbReference>
<dbReference type="InterPro" id="IPR036412">
    <property type="entry name" value="HAD-like_sf"/>
</dbReference>
<dbReference type="PANTHER" id="PTHR19288:SF95">
    <property type="entry name" value="D-GLYCEROL 3-PHOSPHATE PHOSPHATASE"/>
    <property type="match status" value="1"/>
</dbReference>
<evidence type="ECO:0000313" key="3">
    <source>
        <dbReference type="Proteomes" id="UP001609175"/>
    </source>
</evidence>
<dbReference type="RefSeq" id="WP_395118151.1">
    <property type="nucleotide sequence ID" value="NZ_JBIMSO010000128.1"/>
</dbReference>
<dbReference type="InterPro" id="IPR006357">
    <property type="entry name" value="HAD-SF_hydro_IIA"/>
</dbReference>
<dbReference type="InterPro" id="IPR023214">
    <property type="entry name" value="HAD_sf"/>
</dbReference>
<name>A0ABW7JUP3_9NOCA</name>
<dbReference type="PANTHER" id="PTHR19288">
    <property type="entry name" value="4-NITROPHENYLPHOSPHATASE-RELATED"/>
    <property type="match status" value="1"/>
</dbReference>
<accession>A0ABW7JUP3</accession>
<dbReference type="GO" id="GO:0016787">
    <property type="term" value="F:hydrolase activity"/>
    <property type="evidence" value="ECO:0007669"/>
    <property type="project" value="UniProtKB-KW"/>
</dbReference>
<keyword evidence="2" id="KW-0378">Hydrolase</keyword>
<dbReference type="EMBL" id="JBIMSO010000128">
    <property type="protein sequence ID" value="MFH5211563.1"/>
    <property type="molecule type" value="Genomic_DNA"/>
</dbReference>
<comment type="caution">
    <text evidence="2">The sequence shown here is derived from an EMBL/GenBank/DDBJ whole genome shotgun (WGS) entry which is preliminary data.</text>
</comment>
<feature type="region of interest" description="Disordered" evidence="1">
    <location>
        <begin position="321"/>
        <end position="353"/>
    </location>
</feature>
<reference evidence="2 3" key="1">
    <citation type="submission" date="2024-10" db="EMBL/GenBank/DDBJ databases">
        <authorList>
            <person name="Riesco R."/>
        </authorList>
    </citation>
    <scope>NUCLEOTIDE SEQUENCE [LARGE SCALE GENOMIC DNA]</scope>
    <source>
        <strain evidence="2 3">NCIMB 15449</strain>
    </source>
</reference>
<dbReference type="Gene3D" id="3.40.50.1000">
    <property type="entry name" value="HAD superfamily/HAD-like"/>
    <property type="match status" value="2"/>
</dbReference>
<protein>
    <submittedName>
        <fullName evidence="2">HAD-IIA family hydrolase</fullName>
    </submittedName>
</protein>
<dbReference type="SUPFAM" id="SSF56784">
    <property type="entry name" value="HAD-like"/>
    <property type="match status" value="1"/>
</dbReference>
<proteinExistence type="predicted"/>
<sequence>MTPAASTPAASTSAPLRQGYECLLLDLDGTLYRGSDVVPGAVQALEGSTERLLFVTNNASKSPAAVARHLSDLGFVASENDVVTSSQAAARLLADRLAPGSKVLIVGTQALADEVELLGLIAVRSADEGPAAVVQGHSTETAWPALAEAAFAIRAGALWIATNTDATLPTERGLAPGNGSMVAAVRAATDRDPIVAGKPAAPLLEDALQRSGTRSAMVVGDRLDTDIEGANTVGLDSLLVLSGVSTADDLLRAQPDRRPTYLAFSLASLDQPSSDPGDSWSAKFTGTDIELSGSGDATAALAVTAAIAWAHPEFGAVVTSSPEAEDAVRSWTNQSDRTSTLAVSLPAPPRDID</sequence>
<dbReference type="NCBIfam" id="TIGR01460">
    <property type="entry name" value="HAD-SF-IIA"/>
    <property type="match status" value="1"/>
</dbReference>
<evidence type="ECO:0000313" key="2">
    <source>
        <dbReference type="EMBL" id="MFH5211563.1"/>
    </source>
</evidence>